<evidence type="ECO:0000256" key="2">
    <source>
        <dbReference type="ARBA" id="ARBA00011814"/>
    </source>
</evidence>
<evidence type="ECO:0000256" key="1">
    <source>
        <dbReference type="ARBA" id="ARBA00006885"/>
    </source>
</evidence>
<dbReference type="Pfam" id="PF03364">
    <property type="entry name" value="Polyketide_cyc"/>
    <property type="match status" value="1"/>
</dbReference>
<organism evidence="5">
    <name type="scientific">Puccinia triticina (isolate 1-1 / race 1 (BBBD))</name>
    <name type="common">Brown leaf rust fungus</name>
    <dbReference type="NCBI Taxonomy" id="630390"/>
    <lineage>
        <taxon>Eukaryota</taxon>
        <taxon>Fungi</taxon>
        <taxon>Dikarya</taxon>
        <taxon>Basidiomycota</taxon>
        <taxon>Pucciniomycotina</taxon>
        <taxon>Pucciniomycetes</taxon>
        <taxon>Pucciniales</taxon>
        <taxon>Pucciniaceae</taxon>
        <taxon>Puccinia</taxon>
    </lineage>
</organism>
<comment type="function">
    <text evidence="3">Required for the function of coenzyme Q in the respiratory chain. May serve as a chaperone or may be involved in the transport of Q6 from its site of synthesis to the catalytic sites of the respiratory complexes.</text>
</comment>
<dbReference type="Proteomes" id="UP000005240">
    <property type="component" value="Unassembled WGS sequence"/>
</dbReference>
<dbReference type="EnsemblFungi" id="PTTG_07730-t43_1">
    <property type="protein sequence ID" value="PTTG_07730-t43_1-p1"/>
    <property type="gene ID" value="PTTG_07730"/>
</dbReference>
<evidence type="ECO:0000259" key="4">
    <source>
        <dbReference type="Pfam" id="PF03364"/>
    </source>
</evidence>
<dbReference type="GO" id="GO:0048039">
    <property type="term" value="F:ubiquinone binding"/>
    <property type="evidence" value="ECO:0007669"/>
    <property type="project" value="InterPro"/>
</dbReference>
<dbReference type="PANTHER" id="PTHR12901">
    <property type="entry name" value="SPERM PROTEIN HOMOLOG"/>
    <property type="match status" value="1"/>
</dbReference>
<reference evidence="6 7" key="3">
    <citation type="journal article" date="2017" name="G3 (Bethesda)">
        <title>Comparative analysis highlights variable genome content of wheat rusts and divergence of the mating loci.</title>
        <authorList>
            <person name="Cuomo C.A."/>
            <person name="Bakkeren G."/>
            <person name="Khalil H.B."/>
            <person name="Panwar V."/>
            <person name="Joly D."/>
            <person name="Linning R."/>
            <person name="Sakthikumar S."/>
            <person name="Song X."/>
            <person name="Adiconis X."/>
            <person name="Fan L."/>
            <person name="Goldberg J.M."/>
            <person name="Levin J.Z."/>
            <person name="Young S."/>
            <person name="Zeng Q."/>
            <person name="Anikster Y."/>
            <person name="Bruce M."/>
            <person name="Wang M."/>
            <person name="Yin C."/>
            <person name="McCallum B."/>
            <person name="Szabo L.J."/>
            <person name="Hulbert S."/>
            <person name="Chen X."/>
            <person name="Fellers J.P."/>
        </authorList>
    </citation>
    <scope>NUCLEOTIDE SEQUENCE</scope>
    <source>
        <strain evidence="7">Isolate 1-1 / race 1 (BBBD)</strain>
        <strain evidence="6">isolate 1-1 / race 1 (BBBD)</strain>
    </source>
</reference>
<dbReference type="InterPro" id="IPR005031">
    <property type="entry name" value="COQ10_START"/>
</dbReference>
<feature type="domain" description="Coenzyme Q-binding protein COQ10 START" evidence="4">
    <location>
        <begin position="94"/>
        <end position="262"/>
    </location>
</feature>
<evidence type="ECO:0000313" key="5">
    <source>
        <dbReference type="EMBL" id="OAV93486.1"/>
    </source>
</evidence>
<comment type="similarity">
    <text evidence="1">Belongs to the COQ10 family.</text>
</comment>
<reference evidence="5" key="2">
    <citation type="submission" date="2016-05" db="EMBL/GenBank/DDBJ databases">
        <title>Comparative analysis highlights variable genome content of wheat rusts and divergence of the mating loci.</title>
        <authorList>
            <person name="Cuomo C.A."/>
            <person name="Bakkeren G."/>
            <person name="Szabo L."/>
            <person name="Khalil H."/>
            <person name="Joly D."/>
            <person name="Goldberg J."/>
            <person name="Young S."/>
            <person name="Zeng Q."/>
            <person name="Fellers J."/>
        </authorList>
    </citation>
    <scope>NUCLEOTIDE SEQUENCE [LARGE SCALE GENOMIC DNA]</scope>
    <source>
        <strain evidence="5">1-1 BBBD Race 1</strain>
    </source>
</reference>
<reference evidence="6" key="4">
    <citation type="submission" date="2025-05" db="UniProtKB">
        <authorList>
            <consortium name="EnsemblFungi"/>
        </authorList>
    </citation>
    <scope>IDENTIFICATION</scope>
    <source>
        <strain evidence="6">isolate 1-1 / race 1 (BBBD)</strain>
    </source>
</reference>
<gene>
    <name evidence="5" type="ORF">PTTG_07730</name>
</gene>
<evidence type="ECO:0000313" key="7">
    <source>
        <dbReference type="Proteomes" id="UP000005240"/>
    </source>
</evidence>
<dbReference type="Gene3D" id="3.30.530.20">
    <property type="match status" value="1"/>
</dbReference>
<name>A0A0C4F3P9_PUCT1</name>
<dbReference type="GO" id="GO:0045333">
    <property type="term" value="P:cellular respiration"/>
    <property type="evidence" value="ECO:0007669"/>
    <property type="project" value="InterPro"/>
</dbReference>
<dbReference type="OrthoDB" id="292693at2759"/>
<dbReference type="AlphaFoldDB" id="A0A0C4F3P9"/>
<keyword evidence="7" id="KW-1185">Reference proteome</keyword>
<dbReference type="GO" id="GO:0005739">
    <property type="term" value="C:mitochondrion"/>
    <property type="evidence" value="ECO:0007669"/>
    <property type="project" value="TreeGrafter"/>
</dbReference>
<reference evidence="5" key="1">
    <citation type="submission" date="2009-11" db="EMBL/GenBank/DDBJ databases">
        <authorList>
            <consortium name="The Broad Institute Genome Sequencing Platform"/>
            <person name="Ward D."/>
            <person name="Feldgarden M."/>
            <person name="Earl A."/>
            <person name="Young S.K."/>
            <person name="Zeng Q."/>
            <person name="Koehrsen M."/>
            <person name="Alvarado L."/>
            <person name="Berlin A."/>
            <person name="Bochicchio J."/>
            <person name="Borenstein D."/>
            <person name="Chapman S.B."/>
            <person name="Chen Z."/>
            <person name="Engels R."/>
            <person name="Freedman E."/>
            <person name="Gellesch M."/>
            <person name="Goldberg J."/>
            <person name="Griggs A."/>
            <person name="Gujja S."/>
            <person name="Heilman E."/>
            <person name="Heiman D."/>
            <person name="Hepburn T."/>
            <person name="Howarth C."/>
            <person name="Jen D."/>
            <person name="Larson L."/>
            <person name="Lewis B."/>
            <person name="Mehta T."/>
            <person name="Park D."/>
            <person name="Pearson M."/>
            <person name="Roberts A."/>
            <person name="Saif S."/>
            <person name="Shea T."/>
            <person name="Shenoy N."/>
            <person name="Sisk P."/>
            <person name="Stolte C."/>
            <person name="Sykes S."/>
            <person name="Thomson T."/>
            <person name="Walk T."/>
            <person name="White J."/>
            <person name="Yandava C."/>
            <person name="Izard J."/>
            <person name="Baranova O.V."/>
            <person name="Blanton J.M."/>
            <person name="Tanner A.C."/>
            <person name="Dewhirst F.E."/>
            <person name="Haas B."/>
            <person name="Nusbaum C."/>
            <person name="Birren B."/>
        </authorList>
    </citation>
    <scope>NUCLEOTIDE SEQUENCE [LARGE SCALE GENOMIC DNA]</scope>
    <source>
        <strain evidence="5">1-1 BBBD Race 1</strain>
    </source>
</reference>
<dbReference type="EMBL" id="ADAS02000050">
    <property type="protein sequence ID" value="OAV93486.1"/>
    <property type="molecule type" value="Genomic_DNA"/>
</dbReference>
<dbReference type="InterPro" id="IPR023393">
    <property type="entry name" value="START-like_dom_sf"/>
</dbReference>
<sequence length="276" mass="31031">MYHRTCSSSRGLTISSAQLVSGARPKSFYPTPRPAMIKKSSGILLSRPFFSLPSFPPSKPTESELPNVEDFCAKDRLFSKKGDLLVYKETKRLPYTKEQLYRVIADVEAYPQFVPFCTGSNVYSVETIGESSSPERPKDNRAKPWLDGGYSGETHLLQKELSVGFKGFDEKYISHVECRKWDTVKATASNSKLFKHLTSTWTFKSPAEISFPQSVLQTNDTSSSNSTYISLHLAFAFSSPVHATISELFWKAVSERMVSSFEARVREVHGRPTQKS</sequence>
<comment type="subunit">
    <text evidence="2">Interacts with coenzyme Q.</text>
</comment>
<dbReference type="STRING" id="630390.A0A0C4F3P9"/>
<evidence type="ECO:0000256" key="3">
    <source>
        <dbReference type="ARBA" id="ARBA00024947"/>
    </source>
</evidence>
<dbReference type="OMA" id="IHEESYV"/>
<dbReference type="VEuPathDB" id="FungiDB:PTTG_07730"/>
<dbReference type="SUPFAM" id="SSF55961">
    <property type="entry name" value="Bet v1-like"/>
    <property type="match status" value="1"/>
</dbReference>
<accession>A0A0C4F3P9</accession>
<dbReference type="CDD" id="cd07813">
    <property type="entry name" value="COQ10p_like"/>
    <property type="match status" value="1"/>
</dbReference>
<dbReference type="PANTHER" id="PTHR12901:SF10">
    <property type="entry name" value="COENZYME Q-BINDING PROTEIN COQ10, MITOCHONDRIAL"/>
    <property type="match status" value="1"/>
</dbReference>
<proteinExistence type="inferred from homology"/>
<evidence type="ECO:0000313" key="6">
    <source>
        <dbReference type="EnsemblFungi" id="PTTG_07730-t43_1-p1"/>
    </source>
</evidence>
<protein>
    <submittedName>
        <fullName evidence="6">Polyketide_cyc domain-containing protein</fullName>
    </submittedName>
</protein>
<dbReference type="InterPro" id="IPR044996">
    <property type="entry name" value="COQ10-like"/>
</dbReference>